<name>A0A840QBT0_9PSEU</name>
<dbReference type="AlphaFoldDB" id="A0A840QBT0"/>
<organism evidence="1 2">
    <name type="scientific">Saccharopolyspora phatthalungensis</name>
    <dbReference type="NCBI Taxonomy" id="664693"/>
    <lineage>
        <taxon>Bacteria</taxon>
        <taxon>Bacillati</taxon>
        <taxon>Actinomycetota</taxon>
        <taxon>Actinomycetes</taxon>
        <taxon>Pseudonocardiales</taxon>
        <taxon>Pseudonocardiaceae</taxon>
        <taxon>Saccharopolyspora</taxon>
    </lineage>
</organism>
<accession>A0A840QBT0</accession>
<dbReference type="Proteomes" id="UP000584374">
    <property type="component" value="Unassembled WGS sequence"/>
</dbReference>
<evidence type="ECO:0000313" key="2">
    <source>
        <dbReference type="Proteomes" id="UP000584374"/>
    </source>
</evidence>
<evidence type="ECO:0000313" key="1">
    <source>
        <dbReference type="EMBL" id="MBB5157250.1"/>
    </source>
</evidence>
<dbReference type="EMBL" id="JACHIW010000001">
    <property type="protein sequence ID" value="MBB5157250.1"/>
    <property type="molecule type" value="Genomic_DNA"/>
</dbReference>
<comment type="caution">
    <text evidence="1">The sequence shown here is derived from an EMBL/GenBank/DDBJ whole genome shotgun (WGS) entry which is preliminary data.</text>
</comment>
<reference evidence="1 2" key="1">
    <citation type="submission" date="2020-08" db="EMBL/GenBank/DDBJ databases">
        <title>Sequencing the genomes of 1000 actinobacteria strains.</title>
        <authorList>
            <person name="Klenk H.-P."/>
        </authorList>
    </citation>
    <scope>NUCLEOTIDE SEQUENCE [LARGE SCALE GENOMIC DNA]</scope>
    <source>
        <strain evidence="1 2">DSM 45584</strain>
    </source>
</reference>
<proteinExistence type="predicted"/>
<gene>
    <name evidence="1" type="ORF">BJ970_004784</name>
</gene>
<sequence>MAEHLRMMERDGKLTFPDEQPIVGALQLFLVHLDEAIRMRRSGETELVPYRAGVKSLVSS</sequence>
<keyword evidence="2" id="KW-1185">Reference proteome</keyword>
<protein>
    <submittedName>
        <fullName evidence="1">Uncharacterized protein</fullName>
    </submittedName>
</protein>